<feature type="region of interest" description="Disordered" evidence="1">
    <location>
        <begin position="69"/>
        <end position="88"/>
    </location>
</feature>
<evidence type="ECO:0008006" key="4">
    <source>
        <dbReference type="Google" id="ProtNLM"/>
    </source>
</evidence>
<evidence type="ECO:0000313" key="2">
    <source>
        <dbReference type="EMBL" id="VWD02147.1"/>
    </source>
</evidence>
<organism evidence="2 3">
    <name type="scientific">Burkholderia aenigmatica</name>
    <dbReference type="NCBI Taxonomy" id="2015348"/>
    <lineage>
        <taxon>Bacteria</taxon>
        <taxon>Pseudomonadati</taxon>
        <taxon>Pseudomonadota</taxon>
        <taxon>Betaproteobacteria</taxon>
        <taxon>Burkholderiales</taxon>
        <taxon>Burkholderiaceae</taxon>
        <taxon>Burkholderia</taxon>
        <taxon>Burkholderia cepacia complex</taxon>
    </lineage>
</organism>
<dbReference type="Proteomes" id="UP000494120">
    <property type="component" value="Unassembled WGS sequence"/>
</dbReference>
<comment type="caution">
    <text evidence="2">The sequence shown here is derived from an EMBL/GenBank/DDBJ whole genome shotgun (WGS) entry which is preliminary data.</text>
</comment>
<proteinExistence type="predicted"/>
<name>A0ABY6XXY1_9BURK</name>
<feature type="region of interest" description="Disordered" evidence="1">
    <location>
        <begin position="140"/>
        <end position="159"/>
    </location>
</feature>
<accession>A0ABY6XXY1</accession>
<feature type="region of interest" description="Disordered" evidence="1">
    <location>
        <begin position="42"/>
        <end position="64"/>
    </location>
</feature>
<dbReference type="RefSeq" id="WP_174959687.1">
    <property type="nucleotide sequence ID" value="NZ_CABVQG010000021.1"/>
</dbReference>
<keyword evidence="3" id="KW-1185">Reference proteome</keyword>
<evidence type="ECO:0000313" key="3">
    <source>
        <dbReference type="Proteomes" id="UP000494120"/>
    </source>
</evidence>
<gene>
    <name evidence="2" type="ORF">BLA17378_05314</name>
</gene>
<evidence type="ECO:0000256" key="1">
    <source>
        <dbReference type="SAM" id="MobiDB-lite"/>
    </source>
</evidence>
<dbReference type="EMBL" id="CABVQG010000021">
    <property type="protein sequence ID" value="VWD02147.1"/>
    <property type="molecule type" value="Genomic_DNA"/>
</dbReference>
<feature type="compositionally biased region" description="Basic and acidic residues" evidence="1">
    <location>
        <begin position="79"/>
        <end position="88"/>
    </location>
</feature>
<sequence length="159" mass="17102">MPKLYVHTAFTLRHDDGTLEAFPAGERDFPKPVAEHWYVKHHTREPGDAPKPAAAPTDGAELAAAREALEAQAAQLSSAREDASKEAARLAGLRDELDTFGKDLDARAGELDVREATIVAREQEHAARAQEHVERVAAFEAAQKAQSDAGGQRGSGKKA</sequence>
<reference evidence="2 3" key="1">
    <citation type="submission" date="2019-09" db="EMBL/GenBank/DDBJ databases">
        <authorList>
            <person name="Depoorter E."/>
        </authorList>
    </citation>
    <scope>NUCLEOTIDE SEQUENCE [LARGE SCALE GENOMIC DNA]</scope>
    <source>
        <strain evidence="2 3">R-17378</strain>
    </source>
</reference>
<protein>
    <recommendedName>
        <fullName evidence="4">Bacteriophage protein</fullName>
    </recommendedName>
</protein>
<feature type="compositionally biased region" description="Low complexity" evidence="1">
    <location>
        <begin position="69"/>
        <end position="78"/>
    </location>
</feature>